<protein>
    <submittedName>
        <fullName evidence="2">Uncharacterized protein</fullName>
    </submittedName>
</protein>
<feature type="compositionally biased region" description="Polar residues" evidence="1">
    <location>
        <begin position="49"/>
        <end position="81"/>
    </location>
</feature>
<evidence type="ECO:0000313" key="3">
    <source>
        <dbReference type="Proteomes" id="UP000801492"/>
    </source>
</evidence>
<comment type="caution">
    <text evidence="2">The sequence shown here is derived from an EMBL/GenBank/DDBJ whole genome shotgun (WGS) entry which is preliminary data.</text>
</comment>
<sequence length="152" mass="16491">MAACTTSKEQPAICANCGGGLPASYQGCPKFSKKSTSQKKLEPAMENQRPIQEISSPSPDQIIRQISTPSAHIHTTPQCKQSSKEDSSPFLTRMLGNGANTRHPGTLKKLLAIAIDALSNKDITGAFLNLLTEILTLLERLRHDKDTQHLIA</sequence>
<dbReference type="EMBL" id="VTPC01034025">
    <property type="protein sequence ID" value="KAF2891343.1"/>
    <property type="molecule type" value="Genomic_DNA"/>
</dbReference>
<gene>
    <name evidence="2" type="ORF">ILUMI_14830</name>
</gene>
<dbReference type="AlphaFoldDB" id="A0A8K0GAJ5"/>
<evidence type="ECO:0000256" key="1">
    <source>
        <dbReference type="SAM" id="MobiDB-lite"/>
    </source>
</evidence>
<evidence type="ECO:0000313" key="2">
    <source>
        <dbReference type="EMBL" id="KAF2891343.1"/>
    </source>
</evidence>
<name>A0A8K0GAJ5_IGNLU</name>
<dbReference type="Proteomes" id="UP000801492">
    <property type="component" value="Unassembled WGS sequence"/>
</dbReference>
<reference evidence="2" key="1">
    <citation type="submission" date="2019-08" db="EMBL/GenBank/DDBJ databases">
        <title>The genome of the North American firefly Photinus pyralis.</title>
        <authorList>
            <consortium name="Photinus pyralis genome working group"/>
            <person name="Fallon T.R."/>
            <person name="Sander Lower S.E."/>
            <person name="Weng J.-K."/>
        </authorList>
    </citation>
    <scope>NUCLEOTIDE SEQUENCE</scope>
    <source>
        <strain evidence="2">TRF0915ILg1</strain>
        <tissue evidence="2">Whole body</tissue>
    </source>
</reference>
<proteinExistence type="predicted"/>
<keyword evidence="3" id="KW-1185">Reference proteome</keyword>
<accession>A0A8K0GAJ5</accession>
<feature type="region of interest" description="Disordered" evidence="1">
    <location>
        <begin position="32"/>
        <end position="99"/>
    </location>
</feature>
<organism evidence="2 3">
    <name type="scientific">Ignelater luminosus</name>
    <name type="common">Cucubano</name>
    <name type="synonym">Pyrophorus luminosus</name>
    <dbReference type="NCBI Taxonomy" id="2038154"/>
    <lineage>
        <taxon>Eukaryota</taxon>
        <taxon>Metazoa</taxon>
        <taxon>Ecdysozoa</taxon>
        <taxon>Arthropoda</taxon>
        <taxon>Hexapoda</taxon>
        <taxon>Insecta</taxon>
        <taxon>Pterygota</taxon>
        <taxon>Neoptera</taxon>
        <taxon>Endopterygota</taxon>
        <taxon>Coleoptera</taxon>
        <taxon>Polyphaga</taxon>
        <taxon>Elateriformia</taxon>
        <taxon>Elateroidea</taxon>
        <taxon>Elateridae</taxon>
        <taxon>Agrypninae</taxon>
        <taxon>Pyrophorini</taxon>
        <taxon>Ignelater</taxon>
    </lineage>
</organism>